<organism evidence="1 3">
    <name type="scientific">Rubrobacter radiotolerans</name>
    <name type="common">Arthrobacter radiotolerans</name>
    <dbReference type="NCBI Taxonomy" id="42256"/>
    <lineage>
        <taxon>Bacteria</taxon>
        <taxon>Bacillati</taxon>
        <taxon>Actinomycetota</taxon>
        <taxon>Rubrobacteria</taxon>
        <taxon>Rubrobacterales</taxon>
        <taxon>Rubrobacteraceae</taxon>
        <taxon>Rubrobacter</taxon>
    </lineage>
</organism>
<evidence type="ECO:0000313" key="2">
    <source>
        <dbReference type="EMBL" id="MDX5892717.1"/>
    </source>
</evidence>
<accession>A0A023WZW1</accession>
<dbReference type="RefSeq" id="WP_038679867.1">
    <property type="nucleotide sequence ID" value="NZ_CP007514.1"/>
</dbReference>
<gene>
    <name evidence="1" type="ORF">RradSPS_0022</name>
    <name evidence="2" type="ORF">SIL72_01620</name>
</gene>
<dbReference type="OrthoDB" id="5244374at2"/>
<keyword evidence="3" id="KW-1185">Reference proteome</keyword>
<sequence length="82" mass="9242">MSETRENVKVIARSPGRFPVLIVETPAGELLATHFETRYDLDLGKSVEAGWVRENAIGRHSFIEVEPPESLAPEELFEYASR</sequence>
<dbReference type="HOGENOM" id="CLU_167605_0_0_11"/>
<name>A0A023WZW1_RUBRA</name>
<evidence type="ECO:0000313" key="1">
    <source>
        <dbReference type="EMBL" id="AHY45305.1"/>
    </source>
</evidence>
<evidence type="ECO:0000313" key="3">
    <source>
        <dbReference type="Proteomes" id="UP000025229"/>
    </source>
</evidence>
<dbReference type="EMBL" id="CP007514">
    <property type="protein sequence ID" value="AHY45305.1"/>
    <property type="molecule type" value="Genomic_DNA"/>
</dbReference>
<dbReference type="Proteomes" id="UP001281130">
    <property type="component" value="Unassembled WGS sequence"/>
</dbReference>
<dbReference type="AlphaFoldDB" id="A0A023WZW1"/>
<dbReference type="Proteomes" id="UP000025229">
    <property type="component" value="Chromosome"/>
</dbReference>
<dbReference type="KEGG" id="rrd:RradSPS_0022"/>
<protein>
    <submittedName>
        <fullName evidence="1">Uncharacterized protein</fullName>
    </submittedName>
</protein>
<reference evidence="2" key="2">
    <citation type="submission" date="2023-11" db="EMBL/GenBank/DDBJ databases">
        <title>MicrobeMod: A computational toolkit for identifying prokaryotic methylation and restriction-modification with nanopore sequencing.</title>
        <authorList>
            <person name="Crits-Christoph A."/>
            <person name="Kang S.C."/>
            <person name="Lee H."/>
            <person name="Ostrov N."/>
        </authorList>
    </citation>
    <scope>NUCLEOTIDE SEQUENCE</scope>
    <source>
        <strain evidence="2">ATCC 51242</strain>
    </source>
</reference>
<proteinExistence type="predicted"/>
<dbReference type="EMBL" id="JAWXXX010000001">
    <property type="protein sequence ID" value="MDX5892717.1"/>
    <property type="molecule type" value="Genomic_DNA"/>
</dbReference>
<reference evidence="1 3" key="1">
    <citation type="submission" date="2014-03" db="EMBL/GenBank/DDBJ databases">
        <title>Complete genome sequence of the Radio-Resistant Rubrobacter radiotolerans RSPS-4.</title>
        <authorList>
            <person name="Egas C.C."/>
            <person name="Barroso C.C."/>
            <person name="Froufe H.J.C."/>
            <person name="Pacheco J.J."/>
            <person name="Albuquerque L.L."/>
            <person name="da Costa M.M.S."/>
        </authorList>
    </citation>
    <scope>NUCLEOTIDE SEQUENCE [LARGE SCALE GENOMIC DNA]</scope>
    <source>
        <strain evidence="1 3">RSPS-4</strain>
    </source>
</reference>